<dbReference type="InterPro" id="IPR001647">
    <property type="entry name" value="HTH_TetR"/>
</dbReference>
<dbReference type="InterPro" id="IPR000524">
    <property type="entry name" value="Tscrpt_reg_HTH_GntR"/>
</dbReference>
<organism evidence="8 9">
    <name type="scientific">Corynebacterium xerosis</name>
    <dbReference type="NCBI Taxonomy" id="1725"/>
    <lineage>
        <taxon>Bacteria</taxon>
        <taxon>Bacillati</taxon>
        <taxon>Actinomycetota</taxon>
        <taxon>Actinomycetes</taxon>
        <taxon>Mycobacteriales</taxon>
        <taxon>Corynebacteriaceae</taxon>
        <taxon>Corynebacterium</taxon>
    </lineage>
</organism>
<dbReference type="Pfam" id="PF00392">
    <property type="entry name" value="GntR"/>
    <property type="match status" value="1"/>
</dbReference>
<sequence>MGTSSAEIAAELRAQIFAGELRPGEMLPSAREITGTWNVAIATASRVHALLRSEGLATPVPGVGTVVATTAPGARGGRSSREAPQHPQRRQHVQRPVPEADDAVAERIVTAAVSIADVEGIDSLSMRRVANVVHMGSATLYRFYPSQEHLLFAMMDRALRDWSAGDEVGTWREDLIRGHRELWRVFRRHPWLAPQLSVTRPQLVPAALVFAEWVIRTLTRAGISAEEAMETHILLFTQARGTAILLEPETEAESITGVDADTWIDERIDKLEQLSSNENHAALKSLIGSGYALDLDRAYERGLALMVDGISSRLSRTR</sequence>
<evidence type="ECO:0000256" key="5">
    <source>
        <dbReference type="SAM" id="MobiDB-lite"/>
    </source>
</evidence>
<dbReference type="PANTHER" id="PTHR30055:SF151">
    <property type="entry name" value="TRANSCRIPTIONAL REGULATORY PROTEIN"/>
    <property type="match status" value="1"/>
</dbReference>
<dbReference type="Gene3D" id="1.10.10.10">
    <property type="entry name" value="Winged helix-like DNA-binding domain superfamily/Winged helix DNA-binding domain"/>
    <property type="match status" value="1"/>
</dbReference>
<evidence type="ECO:0000256" key="4">
    <source>
        <dbReference type="PROSITE-ProRule" id="PRU00335"/>
    </source>
</evidence>
<dbReference type="Proteomes" id="UP000589552">
    <property type="component" value="Unassembled WGS sequence"/>
</dbReference>
<reference evidence="8 9" key="1">
    <citation type="submission" date="2020-04" db="EMBL/GenBank/DDBJ databases">
        <authorList>
            <person name="Hitch T.C.A."/>
            <person name="Wylensek D."/>
            <person name="Clavel T."/>
        </authorList>
    </citation>
    <scope>NUCLEOTIDE SEQUENCE [LARGE SCALE GENOMIC DNA]</scope>
    <source>
        <strain evidence="8 9">BL-383-APC-2I</strain>
    </source>
</reference>
<name>A0A7X9XU96_9CORY</name>
<keyword evidence="3" id="KW-0804">Transcription</keyword>
<evidence type="ECO:0000256" key="1">
    <source>
        <dbReference type="ARBA" id="ARBA00023015"/>
    </source>
</evidence>
<keyword evidence="2 4" id="KW-0238">DNA-binding</keyword>
<dbReference type="SUPFAM" id="SSF46689">
    <property type="entry name" value="Homeodomain-like"/>
    <property type="match status" value="1"/>
</dbReference>
<dbReference type="GO" id="GO:0003700">
    <property type="term" value="F:DNA-binding transcription factor activity"/>
    <property type="evidence" value="ECO:0007669"/>
    <property type="project" value="InterPro"/>
</dbReference>
<dbReference type="AlphaFoldDB" id="A0A7X9XU96"/>
<dbReference type="InterPro" id="IPR036271">
    <property type="entry name" value="Tet_transcr_reg_TetR-rel_C_sf"/>
</dbReference>
<dbReference type="InterPro" id="IPR036390">
    <property type="entry name" value="WH_DNA-bd_sf"/>
</dbReference>
<dbReference type="SUPFAM" id="SSF46785">
    <property type="entry name" value="Winged helix' DNA-binding domain"/>
    <property type="match status" value="1"/>
</dbReference>
<feature type="region of interest" description="Disordered" evidence="5">
    <location>
        <begin position="67"/>
        <end position="98"/>
    </location>
</feature>
<evidence type="ECO:0000259" key="7">
    <source>
        <dbReference type="PROSITE" id="PS50977"/>
    </source>
</evidence>
<dbReference type="SUPFAM" id="SSF48498">
    <property type="entry name" value="Tetracyclin repressor-like, C-terminal domain"/>
    <property type="match status" value="1"/>
</dbReference>
<dbReference type="GO" id="GO:0000976">
    <property type="term" value="F:transcription cis-regulatory region binding"/>
    <property type="evidence" value="ECO:0007669"/>
    <property type="project" value="TreeGrafter"/>
</dbReference>
<dbReference type="PROSITE" id="PS50949">
    <property type="entry name" value="HTH_GNTR"/>
    <property type="match status" value="1"/>
</dbReference>
<keyword evidence="1" id="KW-0805">Transcription regulation</keyword>
<dbReference type="PROSITE" id="PS50977">
    <property type="entry name" value="HTH_TETR_2"/>
    <property type="match status" value="1"/>
</dbReference>
<dbReference type="InterPro" id="IPR036388">
    <property type="entry name" value="WH-like_DNA-bd_sf"/>
</dbReference>
<feature type="domain" description="HTH tetR-type" evidence="7">
    <location>
        <begin position="102"/>
        <end position="162"/>
    </location>
</feature>
<dbReference type="GO" id="GO:0045892">
    <property type="term" value="P:negative regulation of DNA-templated transcription"/>
    <property type="evidence" value="ECO:0007669"/>
    <property type="project" value="InterPro"/>
</dbReference>
<accession>A0A7X9XU96</accession>
<proteinExistence type="predicted"/>
<dbReference type="InterPro" id="IPR004111">
    <property type="entry name" value="Repressor_TetR_C"/>
</dbReference>
<evidence type="ECO:0000256" key="3">
    <source>
        <dbReference type="ARBA" id="ARBA00023163"/>
    </source>
</evidence>
<dbReference type="EMBL" id="JABAGA010000013">
    <property type="protein sequence ID" value="NMF10414.1"/>
    <property type="molecule type" value="Genomic_DNA"/>
</dbReference>
<dbReference type="Gene3D" id="1.10.357.10">
    <property type="entry name" value="Tetracycline Repressor, domain 2"/>
    <property type="match status" value="1"/>
</dbReference>
<gene>
    <name evidence="8" type="ORF">HF852_12580</name>
</gene>
<dbReference type="Pfam" id="PF00440">
    <property type="entry name" value="TetR_N"/>
    <property type="match status" value="1"/>
</dbReference>
<dbReference type="PANTHER" id="PTHR30055">
    <property type="entry name" value="HTH-TYPE TRANSCRIPTIONAL REGULATOR RUTR"/>
    <property type="match status" value="1"/>
</dbReference>
<dbReference type="SMART" id="SM00345">
    <property type="entry name" value="HTH_GNTR"/>
    <property type="match status" value="1"/>
</dbReference>
<dbReference type="Pfam" id="PF02909">
    <property type="entry name" value="TetR_C_1"/>
    <property type="match status" value="1"/>
</dbReference>
<comment type="caution">
    <text evidence="8">The sequence shown here is derived from an EMBL/GenBank/DDBJ whole genome shotgun (WGS) entry which is preliminary data.</text>
</comment>
<feature type="DNA-binding region" description="H-T-H motif" evidence="4">
    <location>
        <begin position="125"/>
        <end position="144"/>
    </location>
</feature>
<protein>
    <submittedName>
        <fullName evidence="8">GntR family transcriptional regulator</fullName>
    </submittedName>
</protein>
<evidence type="ECO:0000256" key="2">
    <source>
        <dbReference type="ARBA" id="ARBA00023125"/>
    </source>
</evidence>
<dbReference type="InterPro" id="IPR050109">
    <property type="entry name" value="HTH-type_TetR-like_transc_reg"/>
</dbReference>
<evidence type="ECO:0000259" key="6">
    <source>
        <dbReference type="PROSITE" id="PS50949"/>
    </source>
</evidence>
<evidence type="ECO:0000313" key="8">
    <source>
        <dbReference type="EMBL" id="NMF10414.1"/>
    </source>
</evidence>
<evidence type="ECO:0000313" key="9">
    <source>
        <dbReference type="Proteomes" id="UP000589552"/>
    </source>
</evidence>
<dbReference type="Gene3D" id="1.10.10.60">
    <property type="entry name" value="Homeodomain-like"/>
    <property type="match status" value="1"/>
</dbReference>
<feature type="domain" description="HTH gntR-type" evidence="6">
    <location>
        <begin position="2"/>
        <end position="70"/>
    </location>
</feature>
<dbReference type="InterPro" id="IPR009057">
    <property type="entry name" value="Homeodomain-like_sf"/>
</dbReference>